<comment type="subcellular location">
    <subcellularLocation>
        <location evidence="1">Cell inner membrane</location>
        <topology evidence="1">Multi-pass membrane protein</topology>
    </subcellularLocation>
</comment>
<gene>
    <name evidence="11" type="ORF">WG900_14670</name>
</gene>
<dbReference type="PIRSF" id="PIRSF004925">
    <property type="entry name" value="HcaT"/>
    <property type="match status" value="1"/>
</dbReference>
<keyword evidence="3" id="KW-1003">Cell membrane</keyword>
<feature type="transmembrane region" description="Helical" evidence="9">
    <location>
        <begin position="66"/>
        <end position="85"/>
    </location>
</feature>
<feature type="region of interest" description="Disordered" evidence="8">
    <location>
        <begin position="1"/>
        <end position="23"/>
    </location>
</feature>
<keyword evidence="2" id="KW-0813">Transport</keyword>
<comment type="caution">
    <text evidence="11">The sequence shown here is derived from an EMBL/GenBank/DDBJ whole genome shotgun (WGS) entry which is preliminary data.</text>
</comment>
<dbReference type="Gene3D" id="1.20.1250.20">
    <property type="entry name" value="MFS general substrate transporter like domains"/>
    <property type="match status" value="2"/>
</dbReference>
<feature type="transmembrane region" description="Helical" evidence="9">
    <location>
        <begin position="378"/>
        <end position="397"/>
    </location>
</feature>
<reference evidence="11 12" key="1">
    <citation type="submission" date="2024-03" db="EMBL/GenBank/DDBJ databases">
        <authorList>
            <person name="Jo J.-H."/>
        </authorList>
    </citation>
    <scope>NUCLEOTIDE SEQUENCE [LARGE SCALE GENOMIC DNA]</scope>
    <source>
        <strain evidence="11 12">AS3R-12</strain>
    </source>
</reference>
<evidence type="ECO:0000256" key="6">
    <source>
        <dbReference type="ARBA" id="ARBA00022989"/>
    </source>
</evidence>
<dbReference type="NCBIfam" id="NF037955">
    <property type="entry name" value="mfs"/>
    <property type="match status" value="1"/>
</dbReference>
<evidence type="ECO:0000313" key="12">
    <source>
        <dbReference type="Proteomes" id="UP001379235"/>
    </source>
</evidence>
<feature type="transmembrane region" description="Helical" evidence="9">
    <location>
        <begin position="181"/>
        <end position="200"/>
    </location>
</feature>
<dbReference type="PANTHER" id="PTHR23522:SF10">
    <property type="entry name" value="3-PHENYLPROPIONIC ACID TRANSPORTER-RELATED"/>
    <property type="match status" value="1"/>
</dbReference>
<accession>A0ABU8SB14</accession>
<dbReference type="SUPFAM" id="SSF103473">
    <property type="entry name" value="MFS general substrate transporter"/>
    <property type="match status" value="1"/>
</dbReference>
<evidence type="ECO:0000256" key="2">
    <source>
        <dbReference type="ARBA" id="ARBA00022448"/>
    </source>
</evidence>
<evidence type="ECO:0000256" key="9">
    <source>
        <dbReference type="SAM" id="Phobius"/>
    </source>
</evidence>
<feature type="transmembrane region" description="Helical" evidence="9">
    <location>
        <begin position="259"/>
        <end position="278"/>
    </location>
</feature>
<evidence type="ECO:0000256" key="7">
    <source>
        <dbReference type="ARBA" id="ARBA00023136"/>
    </source>
</evidence>
<feature type="domain" description="Major facilitator superfamily associated" evidence="10">
    <location>
        <begin position="36"/>
        <end position="381"/>
    </location>
</feature>
<organism evidence="11 12">
    <name type="scientific">Novosphingobium aquae</name>
    <dbReference type="NCBI Taxonomy" id="3133435"/>
    <lineage>
        <taxon>Bacteria</taxon>
        <taxon>Pseudomonadati</taxon>
        <taxon>Pseudomonadota</taxon>
        <taxon>Alphaproteobacteria</taxon>
        <taxon>Sphingomonadales</taxon>
        <taxon>Sphingomonadaceae</taxon>
        <taxon>Novosphingobium</taxon>
    </lineage>
</organism>
<evidence type="ECO:0000256" key="1">
    <source>
        <dbReference type="ARBA" id="ARBA00004429"/>
    </source>
</evidence>
<sequence length="417" mass="43317">MPLNPIPEPLAGSDHAASGPSREGTLSPLSMGVSGLYLALYIHYGFFGFIPLWLKAMGAQPGEIGVLLAIPLILRLLTVAPFSAWAGRRGLVRNSIVVTSLGAAAIVALLLGRPDHAGRIAIVLAFSMMWDQIPVLVDSYAVMAVRSHGLDFGRMRVWGSIAVVLSTASAGWAFDQFGIEALPLICAVLLLLPAMVAALLRSDRHLAMAEAGESGRWRDVIGDGKLMRAMAAASLIMGSHGVLNSFGAIQWAAHGISTSTIGLLQALAVSAEILAFWFGTKLLGRRDPSLLLCIAAAAAAIRWLIMATDPGVPVLIATQLFQGVTATGAILGMMLVIAARVPVQTSAAAQGLNAVLLGVVLAVVTAGSGLLWAYGTSFAYLAMAVIAGIGVAFAWPAKAEGEELTEHGQTSATGVEQ</sequence>
<keyword evidence="4" id="KW-0997">Cell inner membrane</keyword>
<dbReference type="Proteomes" id="UP001379235">
    <property type="component" value="Unassembled WGS sequence"/>
</dbReference>
<feature type="transmembrane region" description="Helical" evidence="9">
    <location>
        <begin position="91"/>
        <end position="111"/>
    </location>
</feature>
<dbReference type="Pfam" id="PF12832">
    <property type="entry name" value="MFS_1_like"/>
    <property type="match status" value="1"/>
</dbReference>
<feature type="transmembrane region" description="Helical" evidence="9">
    <location>
        <begin position="351"/>
        <end position="372"/>
    </location>
</feature>
<dbReference type="PANTHER" id="PTHR23522">
    <property type="entry name" value="BLL5896 PROTEIN"/>
    <property type="match status" value="1"/>
</dbReference>
<feature type="transmembrane region" description="Helical" evidence="9">
    <location>
        <begin position="157"/>
        <end position="175"/>
    </location>
</feature>
<keyword evidence="6 9" id="KW-1133">Transmembrane helix</keyword>
<evidence type="ECO:0000256" key="5">
    <source>
        <dbReference type="ARBA" id="ARBA00022692"/>
    </source>
</evidence>
<keyword evidence="7 9" id="KW-0472">Membrane</keyword>
<evidence type="ECO:0000313" key="11">
    <source>
        <dbReference type="EMBL" id="MEJ6011164.1"/>
    </source>
</evidence>
<dbReference type="RefSeq" id="WP_339968088.1">
    <property type="nucleotide sequence ID" value="NZ_JBBHJY010000007.1"/>
</dbReference>
<feature type="transmembrane region" description="Helical" evidence="9">
    <location>
        <begin position="35"/>
        <end position="54"/>
    </location>
</feature>
<evidence type="ECO:0000256" key="3">
    <source>
        <dbReference type="ARBA" id="ARBA00022475"/>
    </source>
</evidence>
<dbReference type="InterPro" id="IPR024989">
    <property type="entry name" value="MFS_assoc_dom"/>
</dbReference>
<dbReference type="EMBL" id="JBBHJY010000007">
    <property type="protein sequence ID" value="MEJ6011164.1"/>
    <property type="molecule type" value="Genomic_DNA"/>
</dbReference>
<evidence type="ECO:0000259" key="10">
    <source>
        <dbReference type="Pfam" id="PF12832"/>
    </source>
</evidence>
<evidence type="ECO:0000256" key="4">
    <source>
        <dbReference type="ARBA" id="ARBA00022519"/>
    </source>
</evidence>
<feature type="transmembrane region" description="Helical" evidence="9">
    <location>
        <begin position="290"/>
        <end position="308"/>
    </location>
</feature>
<feature type="transmembrane region" description="Helical" evidence="9">
    <location>
        <begin position="226"/>
        <end position="253"/>
    </location>
</feature>
<keyword evidence="12" id="KW-1185">Reference proteome</keyword>
<keyword evidence="5 9" id="KW-0812">Transmembrane</keyword>
<proteinExistence type="predicted"/>
<protein>
    <submittedName>
        <fullName evidence="11">MFS transporter</fullName>
    </submittedName>
</protein>
<dbReference type="InterPro" id="IPR036259">
    <property type="entry name" value="MFS_trans_sf"/>
</dbReference>
<feature type="transmembrane region" description="Helical" evidence="9">
    <location>
        <begin position="320"/>
        <end position="339"/>
    </location>
</feature>
<name>A0ABU8SB14_9SPHN</name>
<dbReference type="InterPro" id="IPR026032">
    <property type="entry name" value="HcaT-like"/>
</dbReference>
<evidence type="ECO:0000256" key="8">
    <source>
        <dbReference type="SAM" id="MobiDB-lite"/>
    </source>
</evidence>